<sequence>MNTETMKAARYYGAKDLRVEETPIPSINKKQIKIEVKYCGICGSDLHEYCSGPIIIPINKPYPLTGHCGCTTMGHEFSGVVVQVGDDLNPDNIKIGDRVVVEPMFRNPDSFFTKRGEFNLSEPGGGLFTSWGSGLAAWCSKVDSTIADLPGTVCGMQTNFDQTGVSCGGYSPGRGSCPPGYAVNNWVVDFGNKFWSWCYKQ</sequence>
<evidence type="ECO:0000256" key="2">
    <source>
        <dbReference type="ARBA" id="ARBA00008072"/>
    </source>
</evidence>
<dbReference type="SUPFAM" id="SSF50129">
    <property type="entry name" value="GroES-like"/>
    <property type="match status" value="1"/>
</dbReference>
<evidence type="ECO:0000256" key="1">
    <source>
        <dbReference type="ARBA" id="ARBA00001947"/>
    </source>
</evidence>
<dbReference type="PANTHER" id="PTHR43161">
    <property type="entry name" value="SORBITOL DEHYDROGENASE"/>
    <property type="match status" value="1"/>
</dbReference>
<dbReference type="Pfam" id="PF08240">
    <property type="entry name" value="ADH_N"/>
    <property type="match status" value="1"/>
</dbReference>
<dbReference type="Gene3D" id="3.90.180.10">
    <property type="entry name" value="Medium-chain alcohol dehydrogenases, catalytic domain"/>
    <property type="match status" value="1"/>
</dbReference>
<evidence type="ECO:0000256" key="3">
    <source>
        <dbReference type="ARBA" id="ARBA00022723"/>
    </source>
</evidence>
<gene>
    <name evidence="7" type="ORF">JYZ213_LOCUS22268</name>
</gene>
<comment type="cofactor">
    <cofactor evidence="1">
        <name>Zn(2+)</name>
        <dbReference type="ChEBI" id="CHEBI:29105"/>
    </cofactor>
</comment>
<dbReference type="InterPro" id="IPR011032">
    <property type="entry name" value="GroES-like_sf"/>
</dbReference>
<dbReference type="GO" id="GO:0016491">
    <property type="term" value="F:oxidoreductase activity"/>
    <property type="evidence" value="ECO:0007669"/>
    <property type="project" value="UniProtKB-KW"/>
</dbReference>
<protein>
    <recommendedName>
        <fullName evidence="6">Alcohol dehydrogenase-like N-terminal domain-containing protein</fullName>
    </recommendedName>
</protein>
<proteinExistence type="inferred from homology"/>
<comment type="similarity">
    <text evidence="2">Belongs to the zinc-containing alcohol dehydrogenase family.</text>
</comment>
<keyword evidence="4" id="KW-0862">Zinc</keyword>
<dbReference type="InterPro" id="IPR013154">
    <property type="entry name" value="ADH-like_N"/>
</dbReference>
<feature type="domain" description="Alcohol dehydrogenase-like N-terminal" evidence="6">
    <location>
        <begin position="29"/>
        <end position="136"/>
    </location>
</feature>
<comment type="caution">
    <text evidence="7">The sequence shown here is derived from an EMBL/GenBank/DDBJ whole genome shotgun (WGS) entry which is preliminary data.</text>
</comment>
<dbReference type="Proteomes" id="UP000663845">
    <property type="component" value="Unassembled WGS sequence"/>
</dbReference>
<evidence type="ECO:0000256" key="4">
    <source>
        <dbReference type="ARBA" id="ARBA00022833"/>
    </source>
</evidence>
<evidence type="ECO:0000256" key="5">
    <source>
        <dbReference type="ARBA" id="ARBA00023002"/>
    </source>
</evidence>
<name>A0A814Q997_9BILA</name>
<keyword evidence="3" id="KW-0479">Metal-binding</keyword>
<dbReference type="EMBL" id="CAJNOG010000251">
    <property type="protein sequence ID" value="CAF1117142.1"/>
    <property type="molecule type" value="Genomic_DNA"/>
</dbReference>
<evidence type="ECO:0000313" key="8">
    <source>
        <dbReference type="Proteomes" id="UP000663845"/>
    </source>
</evidence>
<evidence type="ECO:0000259" key="6">
    <source>
        <dbReference type="Pfam" id="PF08240"/>
    </source>
</evidence>
<dbReference type="AlphaFoldDB" id="A0A814Q997"/>
<reference evidence="7" key="1">
    <citation type="submission" date="2021-02" db="EMBL/GenBank/DDBJ databases">
        <authorList>
            <person name="Nowell W R."/>
        </authorList>
    </citation>
    <scope>NUCLEOTIDE SEQUENCE</scope>
</reference>
<keyword evidence="5" id="KW-0560">Oxidoreductase</keyword>
<dbReference type="GO" id="GO:0046872">
    <property type="term" value="F:metal ion binding"/>
    <property type="evidence" value="ECO:0007669"/>
    <property type="project" value="UniProtKB-KW"/>
</dbReference>
<organism evidence="7 8">
    <name type="scientific">Adineta steineri</name>
    <dbReference type="NCBI Taxonomy" id="433720"/>
    <lineage>
        <taxon>Eukaryota</taxon>
        <taxon>Metazoa</taxon>
        <taxon>Spiralia</taxon>
        <taxon>Gnathifera</taxon>
        <taxon>Rotifera</taxon>
        <taxon>Eurotatoria</taxon>
        <taxon>Bdelloidea</taxon>
        <taxon>Adinetida</taxon>
        <taxon>Adinetidae</taxon>
        <taxon>Adineta</taxon>
    </lineage>
</organism>
<evidence type="ECO:0000313" key="7">
    <source>
        <dbReference type="EMBL" id="CAF1117142.1"/>
    </source>
</evidence>
<dbReference type="PANTHER" id="PTHR43161:SF26">
    <property type="entry name" value="GALACTITOL 1-PHOSPHATE 5-DEHYDROGENASE"/>
    <property type="match status" value="1"/>
</dbReference>
<accession>A0A814Q997</accession>